<dbReference type="AlphaFoldDB" id="K3Y3T8"/>
<keyword evidence="2" id="KW-1185">Reference proteome</keyword>
<organism evidence="1 2">
    <name type="scientific">Setaria italica</name>
    <name type="common">Foxtail millet</name>
    <name type="synonym">Panicum italicum</name>
    <dbReference type="NCBI Taxonomy" id="4555"/>
    <lineage>
        <taxon>Eukaryota</taxon>
        <taxon>Viridiplantae</taxon>
        <taxon>Streptophyta</taxon>
        <taxon>Embryophyta</taxon>
        <taxon>Tracheophyta</taxon>
        <taxon>Spermatophyta</taxon>
        <taxon>Magnoliopsida</taxon>
        <taxon>Liliopsida</taxon>
        <taxon>Poales</taxon>
        <taxon>Poaceae</taxon>
        <taxon>PACMAD clade</taxon>
        <taxon>Panicoideae</taxon>
        <taxon>Panicodae</taxon>
        <taxon>Paniceae</taxon>
        <taxon>Cenchrinae</taxon>
        <taxon>Setaria</taxon>
    </lineage>
</organism>
<proteinExistence type="predicted"/>
<protein>
    <submittedName>
        <fullName evidence="1">Uncharacterized protein</fullName>
    </submittedName>
</protein>
<reference evidence="1" key="2">
    <citation type="submission" date="2018-08" db="UniProtKB">
        <authorList>
            <consortium name="EnsemblPlants"/>
        </authorList>
    </citation>
    <scope>IDENTIFICATION</scope>
    <source>
        <strain evidence="1">Yugu1</strain>
    </source>
</reference>
<evidence type="ECO:0000313" key="2">
    <source>
        <dbReference type="Proteomes" id="UP000004995"/>
    </source>
</evidence>
<dbReference type="EMBL" id="AGNK02002195">
    <property type="status" value="NOT_ANNOTATED_CDS"/>
    <property type="molecule type" value="Genomic_DNA"/>
</dbReference>
<evidence type="ECO:0000313" key="1">
    <source>
        <dbReference type="EnsemblPlants" id="KQL09285"/>
    </source>
</evidence>
<dbReference type="Proteomes" id="UP000004995">
    <property type="component" value="Unassembled WGS sequence"/>
</dbReference>
<dbReference type="EnsemblPlants" id="KQL09285">
    <property type="protein sequence ID" value="KQL09285"/>
    <property type="gene ID" value="SETIT_009038mg"/>
</dbReference>
<name>K3Y3T8_SETIT</name>
<dbReference type="HOGENOM" id="CLU_3243103_0_0_1"/>
<sequence length="43" mass="4888">MENELSGHVEELFDYNICSKACVASTFLAAWSISSVLIQRYNF</sequence>
<accession>K3Y3T8</accession>
<reference evidence="2" key="1">
    <citation type="journal article" date="2012" name="Nat. Biotechnol.">
        <title>Reference genome sequence of the model plant Setaria.</title>
        <authorList>
            <person name="Bennetzen J.L."/>
            <person name="Schmutz J."/>
            <person name="Wang H."/>
            <person name="Percifield R."/>
            <person name="Hawkins J."/>
            <person name="Pontaroli A.C."/>
            <person name="Estep M."/>
            <person name="Feng L."/>
            <person name="Vaughn J.N."/>
            <person name="Grimwood J."/>
            <person name="Jenkins J."/>
            <person name="Barry K."/>
            <person name="Lindquist E."/>
            <person name="Hellsten U."/>
            <person name="Deshpande S."/>
            <person name="Wang X."/>
            <person name="Wu X."/>
            <person name="Mitros T."/>
            <person name="Triplett J."/>
            <person name="Yang X."/>
            <person name="Ye C.Y."/>
            <person name="Mauro-Herrera M."/>
            <person name="Wang L."/>
            <person name="Li P."/>
            <person name="Sharma M."/>
            <person name="Sharma R."/>
            <person name="Ronald P.C."/>
            <person name="Panaud O."/>
            <person name="Kellogg E.A."/>
            <person name="Brutnell T.P."/>
            <person name="Doust A.N."/>
            <person name="Tuskan G.A."/>
            <person name="Rokhsar D."/>
            <person name="Devos K.M."/>
        </authorList>
    </citation>
    <scope>NUCLEOTIDE SEQUENCE [LARGE SCALE GENOMIC DNA]</scope>
    <source>
        <strain evidence="2">cv. Yugu1</strain>
    </source>
</reference>
<dbReference type="Gramene" id="KQL09285">
    <property type="protein sequence ID" value="KQL09285"/>
    <property type="gene ID" value="SETIT_009038mg"/>
</dbReference>